<dbReference type="Gene3D" id="3.40.50.1820">
    <property type="entry name" value="alpha/beta hydrolase"/>
    <property type="match status" value="1"/>
</dbReference>
<dbReference type="Proteomes" id="UP001589776">
    <property type="component" value="Unassembled WGS sequence"/>
</dbReference>
<sequence length="300" mass="32295">MFAALWGIGALGVAAAVGTAAYSAAVGWKLTHPVRKPVTASPSDMDLSYSCVRFPSRGGEETLDGWWIPAAAGTKPKATVIFSHGYAGNRLEEGLPALALAAALVKADCNVLMYDFRNSGQSTGTLTSVGYHEHKDVLGAVDWALQQGADRIVLLGFSMGATSSLLAAAKEPAVAAVIADSPFSHLTRYLRRNLPVWTRLPNFPFTPLILTILPLLTGTKPDEVDAEAAVERIYPRPVLFVHSERDGAIPSSNSAELAARHPDRFELWLTDDGTHVGSYRADPDAYTKRILAFLERVRPD</sequence>
<keyword evidence="2" id="KW-0378">Hydrolase</keyword>
<dbReference type="EMBL" id="JBHLWN010000046">
    <property type="protein sequence ID" value="MFC0213152.1"/>
    <property type="molecule type" value="Genomic_DNA"/>
</dbReference>
<evidence type="ECO:0000313" key="2">
    <source>
        <dbReference type="EMBL" id="MFC0213152.1"/>
    </source>
</evidence>
<dbReference type="PANTHER" id="PTHR43358:SF4">
    <property type="entry name" value="ALPHA_BETA HYDROLASE FOLD-1 DOMAIN-CONTAINING PROTEIN"/>
    <property type="match status" value="1"/>
</dbReference>
<dbReference type="PANTHER" id="PTHR43358">
    <property type="entry name" value="ALPHA/BETA-HYDROLASE"/>
    <property type="match status" value="1"/>
</dbReference>
<dbReference type="InterPro" id="IPR029058">
    <property type="entry name" value="AB_hydrolase_fold"/>
</dbReference>
<dbReference type="GO" id="GO:0016787">
    <property type="term" value="F:hydrolase activity"/>
    <property type="evidence" value="ECO:0007669"/>
    <property type="project" value="UniProtKB-KW"/>
</dbReference>
<reference evidence="2 3" key="1">
    <citation type="submission" date="2024-09" db="EMBL/GenBank/DDBJ databases">
        <authorList>
            <person name="Sun Q."/>
            <person name="Mori K."/>
        </authorList>
    </citation>
    <scope>NUCLEOTIDE SEQUENCE [LARGE SCALE GENOMIC DNA]</scope>
    <source>
        <strain evidence="2 3">CCM 7759</strain>
    </source>
</reference>
<evidence type="ECO:0000259" key="1">
    <source>
        <dbReference type="Pfam" id="PF00561"/>
    </source>
</evidence>
<proteinExistence type="predicted"/>
<dbReference type="RefSeq" id="WP_377470413.1">
    <property type="nucleotide sequence ID" value="NZ_JBHLWN010000046.1"/>
</dbReference>
<comment type="caution">
    <text evidence="2">The sequence shown here is derived from an EMBL/GenBank/DDBJ whole genome shotgun (WGS) entry which is preliminary data.</text>
</comment>
<accession>A0ABV6DKL1</accession>
<name>A0ABV6DKL1_9BACL</name>
<dbReference type="InterPro" id="IPR052920">
    <property type="entry name" value="DNA-binding_regulatory"/>
</dbReference>
<dbReference type="Pfam" id="PF00561">
    <property type="entry name" value="Abhydrolase_1"/>
    <property type="match status" value="1"/>
</dbReference>
<dbReference type="InterPro" id="IPR000073">
    <property type="entry name" value="AB_hydrolase_1"/>
</dbReference>
<protein>
    <submittedName>
        <fullName evidence="2">Alpha/beta hydrolase</fullName>
    </submittedName>
</protein>
<organism evidence="2 3">
    <name type="scientific">Paenibacillus chartarius</name>
    <dbReference type="NCBI Taxonomy" id="747481"/>
    <lineage>
        <taxon>Bacteria</taxon>
        <taxon>Bacillati</taxon>
        <taxon>Bacillota</taxon>
        <taxon>Bacilli</taxon>
        <taxon>Bacillales</taxon>
        <taxon>Paenibacillaceae</taxon>
        <taxon>Paenibacillus</taxon>
    </lineage>
</organism>
<evidence type="ECO:0000313" key="3">
    <source>
        <dbReference type="Proteomes" id="UP001589776"/>
    </source>
</evidence>
<gene>
    <name evidence="2" type="ORF">ACFFK0_11920</name>
</gene>
<dbReference type="SUPFAM" id="SSF53474">
    <property type="entry name" value="alpha/beta-Hydrolases"/>
    <property type="match status" value="1"/>
</dbReference>
<feature type="domain" description="AB hydrolase-1" evidence="1">
    <location>
        <begin position="79"/>
        <end position="197"/>
    </location>
</feature>
<keyword evidence="3" id="KW-1185">Reference proteome</keyword>